<evidence type="ECO:0000313" key="3">
    <source>
        <dbReference type="Proteomes" id="UP001585053"/>
    </source>
</evidence>
<dbReference type="Gene3D" id="3.90.550.10">
    <property type="entry name" value="Spore Coat Polysaccharide Biosynthesis Protein SpsA, Chain A"/>
    <property type="match status" value="1"/>
</dbReference>
<feature type="compositionally biased region" description="Polar residues" evidence="1">
    <location>
        <begin position="516"/>
        <end position="527"/>
    </location>
</feature>
<feature type="region of interest" description="Disordered" evidence="1">
    <location>
        <begin position="502"/>
        <end position="527"/>
    </location>
</feature>
<dbReference type="EMBL" id="JAYMRS010000002">
    <property type="protein sequence ID" value="MFB8767896.1"/>
    <property type="molecule type" value="Genomic_DNA"/>
</dbReference>
<comment type="caution">
    <text evidence="2">The sequence shown here is derived from an EMBL/GenBank/DDBJ whole genome shotgun (WGS) entry which is preliminary data.</text>
</comment>
<dbReference type="GO" id="GO:0016740">
    <property type="term" value="F:transferase activity"/>
    <property type="evidence" value="ECO:0007669"/>
    <property type="project" value="UniProtKB-KW"/>
</dbReference>
<dbReference type="SUPFAM" id="SSF53448">
    <property type="entry name" value="Nucleotide-diphospho-sugar transferases"/>
    <property type="match status" value="1"/>
</dbReference>
<dbReference type="InterPro" id="IPR029044">
    <property type="entry name" value="Nucleotide-diphossugar_trans"/>
</dbReference>
<feature type="region of interest" description="Disordered" evidence="1">
    <location>
        <begin position="225"/>
        <end position="250"/>
    </location>
</feature>
<name>A0ABV5DTH2_9ACTN</name>
<reference evidence="2 3" key="1">
    <citation type="submission" date="2024-01" db="EMBL/GenBank/DDBJ databases">
        <title>Genome mining of biosynthetic gene clusters to explore secondary metabolites of Streptomyces sp.</title>
        <authorList>
            <person name="Baig A."/>
            <person name="Ajitkumar Shintre N."/>
            <person name="Kumar H."/>
            <person name="Anbarasu A."/>
            <person name="Ramaiah S."/>
        </authorList>
    </citation>
    <scope>NUCLEOTIDE SEQUENCE [LARGE SCALE GENOMIC DNA]</scope>
    <source>
        <strain evidence="2 3">A01</strain>
    </source>
</reference>
<keyword evidence="3" id="KW-1185">Reference proteome</keyword>
<accession>A0ABV5DTH2</accession>
<protein>
    <submittedName>
        <fullName evidence="2">Family 2 glycosyl transferase</fullName>
    </submittedName>
</protein>
<gene>
    <name evidence="2" type="ORF">VSQ78_09290</name>
</gene>
<keyword evidence="2" id="KW-0808">Transferase</keyword>
<evidence type="ECO:0000256" key="1">
    <source>
        <dbReference type="SAM" id="MobiDB-lite"/>
    </source>
</evidence>
<proteinExistence type="predicted"/>
<sequence length="527" mass="54044">MARPTPAPLPRGLGIEIDRSVRFTDEGHVLVGGTPPRALRLPATGVGSVIRGISGARPTDLDERILARTLVEAGLAHPCPAPAALDERTRIVLIGRGGAIDPAALITTLDLIAEHHPGARPLVVGATGIAARTARARGARTVDGPTGGPGALAAALAVCDGEFLALLEAGAEPSPGWLENALGHFVDPDVAAVIPRTLAVRRPLGPSGMTVAALHALRADRGADPAPVLPWGHGHRGRGRPSPPEEHGAADPLEPVRVLVARRAAVRVSHDAGELAGTDLVWRAAEEGWSVRYEPRSRVRLPMPDGIGTYLRSRFVHAAEGGATARRYGRWATGPEMSPHGLVALLSVLGGRPVSGLVIGAAGAALTARGLTGEAGAPTLEAVRPAVVDLTSAVRAGARTARTTWWPVLAGMVVAGAAAGAGGRRRGLVRGAFLAGAVLTVPHLASWRRRRGTATVGPLGWTALAVAGDAACALGTWWGVARSGSLAPLIPRVRSPLFSTSLESPQVGAGSEGSRTKSSWGSHVSES</sequence>
<dbReference type="Proteomes" id="UP001585053">
    <property type="component" value="Unassembled WGS sequence"/>
</dbReference>
<organism evidence="2 3">
    <name type="scientific">Nocardiopsis alba</name>
    <dbReference type="NCBI Taxonomy" id="53437"/>
    <lineage>
        <taxon>Bacteria</taxon>
        <taxon>Bacillati</taxon>
        <taxon>Actinomycetota</taxon>
        <taxon>Actinomycetes</taxon>
        <taxon>Streptosporangiales</taxon>
        <taxon>Nocardiopsidaceae</taxon>
        <taxon>Nocardiopsis</taxon>
    </lineage>
</organism>
<evidence type="ECO:0000313" key="2">
    <source>
        <dbReference type="EMBL" id="MFB8767896.1"/>
    </source>
</evidence>
<dbReference type="RefSeq" id="WP_376737132.1">
    <property type="nucleotide sequence ID" value="NZ_JAYMRS010000002.1"/>
</dbReference>